<evidence type="ECO:0000313" key="5">
    <source>
        <dbReference type="EMBL" id="KAH3726396.1"/>
    </source>
</evidence>
<dbReference type="InterPro" id="IPR011430">
    <property type="entry name" value="UTP20_N"/>
</dbReference>
<comment type="caution">
    <text evidence="5">The sequence shown here is derived from an EMBL/GenBank/DDBJ whole genome shotgun (WGS) entry which is preliminary data.</text>
</comment>
<proteinExistence type="predicted"/>
<dbReference type="PANTHER" id="PTHR17695">
    <property type="entry name" value="SMALL SUBUNIT PROCESSOME COMPONENT 20 HOMOLOG"/>
    <property type="match status" value="1"/>
</dbReference>
<feature type="compositionally biased region" description="Basic and acidic residues" evidence="1">
    <location>
        <begin position="912"/>
        <end position="921"/>
    </location>
</feature>
<dbReference type="InterPro" id="IPR011989">
    <property type="entry name" value="ARM-like"/>
</dbReference>
<evidence type="ECO:0008006" key="7">
    <source>
        <dbReference type="Google" id="ProtNLM"/>
    </source>
</evidence>
<evidence type="ECO:0000259" key="4">
    <source>
        <dbReference type="Pfam" id="PF23099"/>
    </source>
</evidence>
<feature type="non-terminal residue" evidence="5">
    <location>
        <position position="2755"/>
    </location>
</feature>
<dbReference type="InterPro" id="IPR052575">
    <property type="entry name" value="SSU_processome_comp_20"/>
</dbReference>
<name>A0A9D4CLL5_DREPO</name>
<feature type="region of interest" description="Disordered" evidence="1">
    <location>
        <begin position="2730"/>
        <end position="2755"/>
    </location>
</feature>
<feature type="domain" description="U3 small nucleolar RNA-associated protein 20" evidence="3">
    <location>
        <begin position="1815"/>
        <end position="2030"/>
    </location>
</feature>
<feature type="domain" description="U3 small nucleolar RNA-associated protein 20 N-terminal" evidence="2">
    <location>
        <begin position="927"/>
        <end position="1550"/>
    </location>
</feature>
<feature type="region of interest" description="Disordered" evidence="1">
    <location>
        <begin position="736"/>
        <end position="758"/>
    </location>
</feature>
<gene>
    <name evidence="5" type="ORF">DPMN_052258</name>
</gene>
<feature type="compositionally biased region" description="Basic and acidic residues" evidence="1">
    <location>
        <begin position="803"/>
        <end position="814"/>
    </location>
</feature>
<evidence type="ECO:0000313" key="6">
    <source>
        <dbReference type="Proteomes" id="UP000828390"/>
    </source>
</evidence>
<protein>
    <recommendedName>
        <fullName evidence="7">Small subunit processome component 20 homolog</fullName>
    </recommendedName>
</protein>
<dbReference type="GO" id="GO:0030686">
    <property type="term" value="C:90S preribosome"/>
    <property type="evidence" value="ECO:0007669"/>
    <property type="project" value="TreeGrafter"/>
</dbReference>
<dbReference type="Gene3D" id="1.25.10.10">
    <property type="entry name" value="Leucine-rich Repeat Variant"/>
    <property type="match status" value="1"/>
</dbReference>
<reference evidence="5" key="1">
    <citation type="journal article" date="2019" name="bioRxiv">
        <title>The Genome of the Zebra Mussel, Dreissena polymorpha: A Resource for Invasive Species Research.</title>
        <authorList>
            <person name="McCartney M.A."/>
            <person name="Auch B."/>
            <person name="Kono T."/>
            <person name="Mallez S."/>
            <person name="Zhang Y."/>
            <person name="Obille A."/>
            <person name="Becker A."/>
            <person name="Abrahante J.E."/>
            <person name="Garbe J."/>
            <person name="Badalamenti J.P."/>
            <person name="Herman A."/>
            <person name="Mangelson H."/>
            <person name="Liachko I."/>
            <person name="Sullivan S."/>
            <person name="Sone E.D."/>
            <person name="Koren S."/>
            <person name="Silverstein K.A.T."/>
            <person name="Beckman K.B."/>
            <person name="Gohl D.M."/>
        </authorList>
    </citation>
    <scope>NUCLEOTIDE SEQUENCE</scope>
    <source>
        <strain evidence="5">Duluth1</strain>
        <tissue evidence="5">Whole animal</tissue>
    </source>
</reference>
<dbReference type="GO" id="GO:0032040">
    <property type="term" value="C:small-subunit processome"/>
    <property type="evidence" value="ECO:0007669"/>
    <property type="project" value="TreeGrafter"/>
</dbReference>
<feature type="compositionally biased region" description="Basic residues" evidence="1">
    <location>
        <begin position="2730"/>
        <end position="2747"/>
    </location>
</feature>
<dbReference type="InterPro" id="IPR057525">
    <property type="entry name" value="UTP20_C"/>
</dbReference>
<dbReference type="Pfam" id="PF20416">
    <property type="entry name" value="UTP20"/>
    <property type="match status" value="1"/>
</dbReference>
<evidence type="ECO:0000256" key="1">
    <source>
        <dbReference type="SAM" id="MobiDB-lite"/>
    </source>
</evidence>
<evidence type="ECO:0000259" key="2">
    <source>
        <dbReference type="Pfam" id="PF07539"/>
    </source>
</evidence>
<dbReference type="Pfam" id="PF23099">
    <property type="entry name" value="UTP20_C"/>
    <property type="match status" value="1"/>
</dbReference>
<keyword evidence="6" id="KW-1185">Reference proteome</keyword>
<dbReference type="SUPFAM" id="SSF48371">
    <property type="entry name" value="ARM repeat"/>
    <property type="match status" value="2"/>
</dbReference>
<feature type="region of interest" description="Disordered" evidence="1">
    <location>
        <begin position="775"/>
        <end position="814"/>
    </location>
</feature>
<dbReference type="PANTHER" id="PTHR17695:SF11">
    <property type="entry name" value="SMALL SUBUNIT PROCESSOME COMPONENT 20 HOMOLOG"/>
    <property type="match status" value="1"/>
</dbReference>
<sequence length="2755" mass="312835">SKDQGELFDFMFESLKTEPDKSEGVGRLMFEMMKGVKGQFHSCAQKVFPMLLKRLGPVGKQKGSWLPWQHVEDSMATTVLSMAFHADLIHLKDVWHMILDSIVAVQNRCQDSKKTSAVVKETVGRLLRLLDILLTFKGGKVICEPNQIAKVILSLLQSGCFPSEVGQDIVKVTSSLILNANTNLDVSVTTKIIQTVFMTSYPAKLVYTFTKSLYDLALFEKDVLPPFLKYCQKLVAENKPELDEETLGIITDLVVCKCPLLSNGDHLESMDTYILDFGESSVGRSVPDLVTGILNHSSLDKENLPRLWAALVCLPHIRPLQKRQALIGDLSELTKQLIGQMSHDQSAANETLYLIGCQALVTMVMLLDNQEVFQHVPVNVITECLCAHSTDVHTLRLADVYFSHAKNQSKDDVLNSDTLMAIFSALQINLSSPHADIRHLTLRILAGFDLPLPPSEGEATSVFEICLSAETTEASLHQYRERQRHLQKLDFCNVQNCLPAGPFNEVPLRYLLGSLFVNMKLLWEPIRTLIAGHAQQMDRTAFWDIFGSHLEQAAEQSEKHLHQTDTSLTRGSANDDEDDDTKTESPTASRLLMEATKSLQGVDSTPPDFVNFRHQLWQTMQLFSDRSSGKSRLLVPLLFRFLENEYYLSDMSIAPTQNIMRKLIENLQEETMDCTESTDNIVAEPKESENKVANKQGKRLTGQDLKEDSVKEAVASNVKRPNTSSSVHNIEEVVEISKDENIDDNDDGDTALSSGIKTRSQRAAKAVVGNSVEVRSLRTRTGNQRRAENELDLVSPISASNSESKKKEGHVKEDFKQNVSRRIKTRSIAKIDGTYLDMDVDEEVIDLTEDDPEDVEKSNSEDNDDTKQENSVTEVVTEAEKYDKLSAIEENEKEIAVELGDTETSGKKKAKDKSNKTDAAEKRKRKAAASSLVVHLALFAKFTEPLSMYREPELRKLYYELLIHKNSEVQKTAFRCLMTYKFKYLVPYKENFERLLEDKSFKNEIVLFSIDNETSVVSPEHRQDALTVLMRILYGKMHVKTGKNTSGKQHSSARQSIVLGFLNGCSHQELALFIELVFAPFQGLVSENPLKMVKHIKDETDLTCVLPVNRMQGALNSIDMLFKKLGHLLDTFLPTVIQIIVGMATLCGVLLSNRDRVVLHALNPLKNIRQNAVYRITQLFNEYDKYPWRPVELDALFEGAVWPQLDRLSYEGIYHPTPLLKLLHCWTLNPRYFFLLAKHHKDNAQYSPLPHVIKLLLHPDVSPNVSSFVMEMIDNLLRDPEELEEEVMVIEVNDMIKLSSAESEQGISLGSRLLLPHISDILVYIQRYVTALFNKQTKKHNVAGKELSILSRLSKFVEDEERSQTLVGLLLPFMGPKFTRNAKTEDDILSSILNLLRQMSDRSAFFQPVSKLFGSLQNRPARVLLAQIFVEICNGNEDLESLAIIVQKINSWDMTKTEEPDYMQRLEGYRSASSLVKGMVTMDINICLTLLHNCCFFITTVEDMSLRDSSTLCVVNMVRRFGEVEYDEATYNTVIIRGLMHQLHFGLKCKSQTVLHEFVTILATLVDTFGKQSAFEDLRPLRDKDVEADFYENVKHIQVYKRSRAVRRLIKYLDTNAVRLETVNYIFLPIVSSFIMDDSYKKHATVQEAGVDGIGVICKVLPWKHYMGQLRFYLKQLPLKMEKQKLLVRVIVAILDNFHFDLNKSTLNVKNTPVPKVEREPVVKPVSVETFDKDNDNENPAADENVETIPEINEAVEEEGSAEELSKGRQLCSAKMATKIHESILKKVIPQLHHILVQKSKSDDEHKVNKSKFPEDEEILRVPIALAMVKLLQNLPKGALERFLPGILLKVCNFLKSRSPDIRNTARETLVKIQSTLGPRFFPFILSELRGCLTRGYQRHVLCYTVFMLLKNMEERVRPGDIDVCLKSLQQVFDSEIFGEVSDEKDVQGIKSKVFEARSSRSFESYEFIAKYISTGSLMKLMEPMKTILDTTHSQRSAKKVHDVLKKVIHGLLDNKNITVETLLVLVHGITTETIPLLQDKKTVETKPLEEKPGLRPQSCLLLQPEAPRGGLKPKTSKKTNKHVLVEFGLQLLSQLLKKQRLVATDTRHLEMLDPLVPMMADCLHSKYIMVNATCLRVLCFLLRFPLPSLRSHIAGVASAMFVLLRNYATAGAARGDNKELVMMLFKASAVTVLVREVKFHQIDNSQLQVLLTFCEEDIHDYNRQSTAFSLLKAILSRGLNIPEVHELMKKVEEMSISAESAHVQRECRQAMLQYLLDYSLGKKMEGHIQFYVSQLSFELESGRESALEMLAAFFTSFPQHLLSKYSGLFYLPMAASLVNDESVKCRKLIALAIKSLLGKLDHNTRSNLFSNTLKWFMDSKLRLRIMAAQLCGLFVEVEGGHFESRMADFLPVVEQHLEPGKYKAVEQEMVERDQDLMVYTVLNTLVKALRECPGVITGSRWEGNMNVIWEHVETYLSHAHLWVQLAADQLYGLLFAAWQPDLLVARETQTSTQYLTVDTRKRMKSLAIDFIHQLQSELLNEDIAGQVIKNLIFITKCARLFDERPLSKPDVEPESEQTDSTNEKRGRVFSVLWLVRKMIREAHHEAITNNKSTIKRMHVYKWLAAISLDLGPSMDVTVLKTMVPPLQRELNDQAMMQDTSLRTLAGEVIDLLKKTVGVERFTTVYASTQKERADRRDKRKQHKAFQAVSNPEVAAKRKLKKNLAKIAAKKRKIHHLKPSKQAKKRKLQEFAIAD</sequence>
<dbReference type="Pfam" id="PF07539">
    <property type="entry name" value="UTP20_N"/>
    <property type="match status" value="1"/>
</dbReference>
<dbReference type="InterPro" id="IPR046523">
    <property type="entry name" value="UTP20_dom"/>
</dbReference>
<feature type="region of interest" description="Disordered" evidence="1">
    <location>
        <begin position="554"/>
        <end position="591"/>
    </location>
</feature>
<feature type="region of interest" description="Disordered" evidence="1">
    <location>
        <begin position="897"/>
        <end position="922"/>
    </location>
</feature>
<accession>A0A9D4CLL5</accession>
<feature type="region of interest" description="Disordered" evidence="1">
    <location>
        <begin position="684"/>
        <end position="709"/>
    </location>
</feature>
<feature type="region of interest" description="Disordered" evidence="1">
    <location>
        <begin position="847"/>
        <end position="874"/>
    </location>
</feature>
<dbReference type="InterPro" id="IPR016024">
    <property type="entry name" value="ARM-type_fold"/>
</dbReference>
<reference evidence="5" key="2">
    <citation type="submission" date="2020-11" db="EMBL/GenBank/DDBJ databases">
        <authorList>
            <person name="McCartney M.A."/>
            <person name="Auch B."/>
            <person name="Kono T."/>
            <person name="Mallez S."/>
            <person name="Becker A."/>
            <person name="Gohl D.M."/>
            <person name="Silverstein K.A.T."/>
            <person name="Koren S."/>
            <person name="Bechman K.B."/>
            <person name="Herman A."/>
            <person name="Abrahante J.E."/>
            <person name="Garbe J."/>
        </authorList>
    </citation>
    <scope>NUCLEOTIDE SEQUENCE</scope>
    <source>
        <strain evidence="5">Duluth1</strain>
        <tissue evidence="5">Whole animal</tissue>
    </source>
</reference>
<evidence type="ECO:0000259" key="3">
    <source>
        <dbReference type="Pfam" id="PF20416"/>
    </source>
</evidence>
<dbReference type="EMBL" id="JAIWYP010000012">
    <property type="protein sequence ID" value="KAH3726396.1"/>
    <property type="molecule type" value="Genomic_DNA"/>
</dbReference>
<organism evidence="5 6">
    <name type="scientific">Dreissena polymorpha</name>
    <name type="common">Zebra mussel</name>
    <name type="synonym">Mytilus polymorpha</name>
    <dbReference type="NCBI Taxonomy" id="45954"/>
    <lineage>
        <taxon>Eukaryota</taxon>
        <taxon>Metazoa</taxon>
        <taxon>Spiralia</taxon>
        <taxon>Lophotrochozoa</taxon>
        <taxon>Mollusca</taxon>
        <taxon>Bivalvia</taxon>
        <taxon>Autobranchia</taxon>
        <taxon>Heteroconchia</taxon>
        <taxon>Euheterodonta</taxon>
        <taxon>Imparidentia</taxon>
        <taxon>Neoheterodontei</taxon>
        <taxon>Myida</taxon>
        <taxon>Dreissenoidea</taxon>
        <taxon>Dreissenidae</taxon>
        <taxon>Dreissena</taxon>
    </lineage>
</organism>
<dbReference type="Proteomes" id="UP000828390">
    <property type="component" value="Unassembled WGS sequence"/>
</dbReference>
<feature type="compositionally biased region" description="Basic and acidic residues" evidence="1">
    <location>
        <begin position="855"/>
        <end position="868"/>
    </location>
</feature>
<feature type="domain" description="U3 small nucleolar RNA-associated protein 20 C-terminal" evidence="4">
    <location>
        <begin position="2385"/>
        <end position="2735"/>
    </location>
</feature>